<keyword evidence="1" id="KW-0343">GTPase activation</keyword>
<dbReference type="PANTHER" id="PTHR10194:SF60">
    <property type="entry name" value="RAS GTPASE-ACTIVATING PROTEIN RASKOL"/>
    <property type="match status" value="1"/>
</dbReference>
<evidence type="ECO:0000259" key="4">
    <source>
        <dbReference type="PROSITE" id="PS50018"/>
    </source>
</evidence>
<dbReference type="AlphaFoldDB" id="A0A9Q5I651"/>
<reference evidence="5" key="1">
    <citation type="submission" date="2016-06" db="EMBL/GenBank/DDBJ databases">
        <title>Draft Genome sequence of the fungus Inonotus baumii.</title>
        <authorList>
            <person name="Zhu H."/>
            <person name="Lin W."/>
        </authorList>
    </citation>
    <scope>NUCLEOTIDE SEQUENCE</scope>
    <source>
        <strain evidence="5">821</strain>
    </source>
</reference>
<dbReference type="Pfam" id="PF00168">
    <property type="entry name" value="C2"/>
    <property type="match status" value="1"/>
</dbReference>
<protein>
    <submittedName>
        <fullName evidence="5">GTPase activating protein</fullName>
    </submittedName>
</protein>
<feature type="region of interest" description="Disordered" evidence="2">
    <location>
        <begin position="766"/>
        <end position="838"/>
    </location>
</feature>
<dbReference type="SUPFAM" id="SSF49562">
    <property type="entry name" value="C2 domain (Calcium/lipid-binding domain, CaLB)"/>
    <property type="match status" value="1"/>
</dbReference>
<dbReference type="PANTHER" id="PTHR10194">
    <property type="entry name" value="RAS GTPASE-ACTIVATING PROTEINS"/>
    <property type="match status" value="1"/>
</dbReference>
<dbReference type="GO" id="GO:0005096">
    <property type="term" value="F:GTPase activator activity"/>
    <property type="evidence" value="ECO:0007669"/>
    <property type="project" value="UniProtKB-KW"/>
</dbReference>
<sequence>MAASGGDVVSSDSWYDDSSWQSGGLREFSASIELWVPAKTANASARKVSAREPSHRLSLHFDCVVPLKPHLPRKASEKRESIGAALGGDERKIREKPSWFRSHVNSPTANGLWRPARCILFEEQDRCALNIYVDETILQHSIYVHLLRCTDIRPADRSLFFRNDCVGIHVKPGQRWLDQNTEDIIYMKFSSSDSMNTWIALLRSYAVAEIYGRNHAPSEGGLYRMWRQVQLEINQARNLGSSRSPTDFTSSPMSSDFDGSNDGVDMEVSCEIYISDALCGRTTIKKSLGSPEWHEQFTFSDLPPFGDLLVHVYREKRVFKPQLLGTIQIDLGNFRRGDMIEGWFPVITANQSVSGTQVGELRLKIKVDEEIVLPTSAYASVLQVSFYHSTMALGIGDPLHSVFQCLSDRNLLDLLHDLEQDLKLEHVAEHILAIAVARNILMRDLFELAEREVGGSNQNTLFRGNSILTKTMELAMNWFGKSFLELSVGPVVRRLISEKVIIEVDPVRSGRGLKDQEKNVELLVFWCDEFWSHIYSVREDCPQELRQLFQHIRQLVERRFEQGNRDMRWQSVSAFCFLRFIVPAILHPHLFGLCHGMPPAPIQRSLTLIAKVLQSLANLRVNTNIQKEEFMRGVKIFLQNSLSAMIDYINVVSVPNPEQFKDSSPTNTDKHDRIYVMNALRERKSMMPTLHREALLFLPHLLDIPKHLAVLTSAVVRHARYQRSRGLSQTDESLRQFTKCCLEVENVALKYVSQLRPRTHAVRSQTITHVNSAHQQPPTSVASSQELPLDEGSKRAGKRRLTARMPRPPSPPTTPDADSVSNMHLESDSNCPPLPSSSPVDEVIPRNSLGAGSVQTQLTLTATRTRQSISLDRDESRGAGEGTSVYTSEAPDETKRRKGFFRGFLTKR</sequence>
<dbReference type="CDD" id="cd05137">
    <property type="entry name" value="RasGAP_CLA2_BUD2"/>
    <property type="match status" value="1"/>
</dbReference>
<dbReference type="InterPro" id="IPR000008">
    <property type="entry name" value="C2_dom"/>
</dbReference>
<dbReference type="OrthoDB" id="775356at2759"/>
<dbReference type="InterPro" id="IPR035892">
    <property type="entry name" value="C2_domain_sf"/>
</dbReference>
<comment type="caution">
    <text evidence="5">The sequence shown here is derived from an EMBL/GenBank/DDBJ whole genome shotgun (WGS) entry which is preliminary data.</text>
</comment>
<dbReference type="Pfam" id="PF00616">
    <property type="entry name" value="RasGAP"/>
    <property type="match status" value="1"/>
</dbReference>
<feature type="compositionally biased region" description="Polar residues" evidence="2">
    <location>
        <begin position="766"/>
        <end position="786"/>
    </location>
</feature>
<gene>
    <name evidence="5" type="ORF">A7U60_g817</name>
</gene>
<dbReference type="EMBL" id="LNZH02000052">
    <property type="protein sequence ID" value="OCB91882.1"/>
    <property type="molecule type" value="Genomic_DNA"/>
</dbReference>
<dbReference type="InterPro" id="IPR001936">
    <property type="entry name" value="RasGAP_dom"/>
</dbReference>
<feature type="domain" description="C2" evidence="3">
    <location>
        <begin position="213"/>
        <end position="344"/>
    </location>
</feature>
<dbReference type="PROSITE" id="PS50004">
    <property type="entry name" value="C2"/>
    <property type="match status" value="1"/>
</dbReference>
<dbReference type="Proteomes" id="UP000757232">
    <property type="component" value="Unassembled WGS sequence"/>
</dbReference>
<dbReference type="InterPro" id="IPR008936">
    <property type="entry name" value="Rho_GTPase_activation_prot"/>
</dbReference>
<keyword evidence="6" id="KW-1185">Reference proteome</keyword>
<name>A0A9Q5I651_SANBA</name>
<dbReference type="InterPro" id="IPR039360">
    <property type="entry name" value="Ras_GTPase"/>
</dbReference>
<feature type="region of interest" description="Disordered" evidence="2">
    <location>
        <begin position="864"/>
        <end position="908"/>
    </location>
</feature>
<proteinExistence type="predicted"/>
<dbReference type="Gene3D" id="1.10.506.10">
    <property type="entry name" value="GTPase Activation - p120gap, domain 1"/>
    <property type="match status" value="1"/>
</dbReference>
<evidence type="ECO:0000256" key="1">
    <source>
        <dbReference type="ARBA" id="ARBA00022468"/>
    </source>
</evidence>
<organism evidence="5 6">
    <name type="scientific">Sanghuangporus baumii</name>
    <name type="common">Phellinus baumii</name>
    <dbReference type="NCBI Taxonomy" id="108892"/>
    <lineage>
        <taxon>Eukaryota</taxon>
        <taxon>Fungi</taxon>
        <taxon>Dikarya</taxon>
        <taxon>Basidiomycota</taxon>
        <taxon>Agaricomycotina</taxon>
        <taxon>Agaricomycetes</taxon>
        <taxon>Hymenochaetales</taxon>
        <taxon>Hymenochaetaceae</taxon>
        <taxon>Sanghuangporus</taxon>
    </lineage>
</organism>
<dbReference type="SMART" id="SM00323">
    <property type="entry name" value="RasGAP"/>
    <property type="match status" value="1"/>
</dbReference>
<dbReference type="SMART" id="SM00239">
    <property type="entry name" value="C2"/>
    <property type="match status" value="1"/>
</dbReference>
<evidence type="ECO:0000313" key="5">
    <source>
        <dbReference type="EMBL" id="OCB91882.1"/>
    </source>
</evidence>
<feature type="compositionally biased region" description="Basic residues" evidence="2">
    <location>
        <begin position="896"/>
        <end position="908"/>
    </location>
</feature>
<evidence type="ECO:0000256" key="2">
    <source>
        <dbReference type="SAM" id="MobiDB-lite"/>
    </source>
</evidence>
<evidence type="ECO:0000313" key="6">
    <source>
        <dbReference type="Proteomes" id="UP000757232"/>
    </source>
</evidence>
<evidence type="ECO:0000259" key="3">
    <source>
        <dbReference type="PROSITE" id="PS50004"/>
    </source>
</evidence>
<dbReference type="SUPFAM" id="SSF48350">
    <property type="entry name" value="GTPase activation domain, GAP"/>
    <property type="match status" value="1"/>
</dbReference>
<accession>A0A9Q5I651</accession>
<dbReference type="Gene3D" id="2.60.40.150">
    <property type="entry name" value="C2 domain"/>
    <property type="match status" value="1"/>
</dbReference>
<dbReference type="PROSITE" id="PS50018">
    <property type="entry name" value="RAS_GTPASE_ACTIV_2"/>
    <property type="match status" value="1"/>
</dbReference>
<feature type="domain" description="Ras-GAP" evidence="4">
    <location>
        <begin position="423"/>
        <end position="618"/>
    </location>
</feature>
<feature type="compositionally biased region" description="Polar residues" evidence="2">
    <location>
        <begin position="820"/>
        <end position="830"/>
    </location>
</feature>